<dbReference type="Pfam" id="PF00264">
    <property type="entry name" value="Tyrosinase"/>
    <property type="match status" value="1"/>
</dbReference>
<dbReference type="PANTHER" id="PTHR11474:SF126">
    <property type="entry name" value="TYROSINASE-LIKE PROTEIN TYR-1-RELATED"/>
    <property type="match status" value="1"/>
</dbReference>
<feature type="domain" description="Tyrosinase copper-binding" evidence="4">
    <location>
        <begin position="89"/>
        <end position="106"/>
    </location>
</feature>
<keyword evidence="3" id="KW-0732">Signal</keyword>
<dbReference type="PROSITE" id="PS00498">
    <property type="entry name" value="TYROSINASE_2"/>
    <property type="match status" value="1"/>
</dbReference>
<protein>
    <recommendedName>
        <fullName evidence="4 5">Tyrosinase copper-binding domain-containing protein</fullName>
    </recommendedName>
</protein>
<dbReference type="InterPro" id="IPR002227">
    <property type="entry name" value="Tyrosinase_Cu-bd"/>
</dbReference>
<organism evidence="6 7">
    <name type="scientific">Gnomoniopsis smithogilvyi</name>
    <dbReference type="NCBI Taxonomy" id="1191159"/>
    <lineage>
        <taxon>Eukaryota</taxon>
        <taxon>Fungi</taxon>
        <taxon>Dikarya</taxon>
        <taxon>Ascomycota</taxon>
        <taxon>Pezizomycotina</taxon>
        <taxon>Sordariomycetes</taxon>
        <taxon>Sordariomycetidae</taxon>
        <taxon>Diaporthales</taxon>
        <taxon>Gnomoniaceae</taxon>
        <taxon>Gnomoniopsis</taxon>
    </lineage>
</organism>
<evidence type="ECO:0000256" key="1">
    <source>
        <dbReference type="ARBA" id="ARBA00022723"/>
    </source>
</evidence>
<keyword evidence="7" id="KW-1185">Reference proteome</keyword>
<dbReference type="PROSITE" id="PS00497">
    <property type="entry name" value="TYROSINASE_1"/>
    <property type="match status" value="1"/>
</dbReference>
<gene>
    <name evidence="6" type="ORF">N0V93_002949</name>
</gene>
<sequence>MKHSKYLGLVLGGALVSGSTTSTRHNASSTCTDLKQRKAWHTLSDLEKGDFLGAVKCLMTSAPRVGIEGAESIWDELQYCHVAQANYIHYVGGFLPWHRYYLHAFETLLKDECGFTGGVPYWDEQRDFEVLSNIENASIWGSDNLSFGTNGENGAGCVIDGPFANTTLRMNAAWGVINNTEYCLARQFDQTMWLDVNQSYVDACYLSEDYETANGCYLLQPHDGGHLATGGAPGVGVGTMSSQAASPGDPVFFVHHANLDRLWWQWQKGNLSARLTDMGGVNVPPEENRIAQQWLYPSSAVLDYDGDPGNVTTLSHVLSMVGLVPNATIAEVMDLHNDLNCAIYIE</sequence>
<dbReference type="Gene3D" id="1.10.1280.10">
    <property type="entry name" value="Di-copper center containing domain from catechol oxidase"/>
    <property type="match status" value="1"/>
</dbReference>
<dbReference type="GO" id="GO:0016491">
    <property type="term" value="F:oxidoreductase activity"/>
    <property type="evidence" value="ECO:0007669"/>
    <property type="project" value="InterPro"/>
</dbReference>
<evidence type="ECO:0000259" key="5">
    <source>
        <dbReference type="PROSITE" id="PS00498"/>
    </source>
</evidence>
<feature type="signal peptide" evidence="3">
    <location>
        <begin position="1"/>
        <end position="18"/>
    </location>
</feature>
<dbReference type="OrthoDB" id="6132182at2759"/>
<evidence type="ECO:0000256" key="3">
    <source>
        <dbReference type="SAM" id="SignalP"/>
    </source>
</evidence>
<name>A0A9W9CZN4_9PEZI</name>
<dbReference type="Proteomes" id="UP001140453">
    <property type="component" value="Unassembled WGS sequence"/>
</dbReference>
<evidence type="ECO:0000256" key="2">
    <source>
        <dbReference type="ARBA" id="ARBA00023008"/>
    </source>
</evidence>
<dbReference type="GO" id="GO:0046872">
    <property type="term" value="F:metal ion binding"/>
    <property type="evidence" value="ECO:0007669"/>
    <property type="project" value="UniProtKB-KW"/>
</dbReference>
<keyword evidence="1" id="KW-0479">Metal-binding</keyword>
<reference evidence="6" key="1">
    <citation type="submission" date="2022-10" db="EMBL/GenBank/DDBJ databases">
        <title>Tapping the CABI collections for fungal endophytes: first genome assemblies for Collariella, Neodidymelliopsis, Ascochyta clinopodiicola, Didymella pomorum, Didymosphaeria variabile, Neocosmospora piperis and Neocucurbitaria cava.</title>
        <authorList>
            <person name="Hill R."/>
        </authorList>
    </citation>
    <scope>NUCLEOTIDE SEQUENCE</scope>
    <source>
        <strain evidence="6">IMI 355082</strain>
    </source>
</reference>
<dbReference type="PRINTS" id="PR00092">
    <property type="entry name" value="TYROSINASE"/>
</dbReference>
<dbReference type="SUPFAM" id="SSF48056">
    <property type="entry name" value="Di-copper centre-containing domain"/>
    <property type="match status" value="1"/>
</dbReference>
<dbReference type="EMBL" id="JAPEVB010000002">
    <property type="protein sequence ID" value="KAJ4393734.1"/>
    <property type="molecule type" value="Genomic_DNA"/>
</dbReference>
<comment type="caution">
    <text evidence="6">The sequence shown here is derived from an EMBL/GenBank/DDBJ whole genome shotgun (WGS) entry which is preliminary data.</text>
</comment>
<evidence type="ECO:0000313" key="7">
    <source>
        <dbReference type="Proteomes" id="UP001140453"/>
    </source>
</evidence>
<dbReference type="PANTHER" id="PTHR11474">
    <property type="entry name" value="TYROSINASE FAMILY MEMBER"/>
    <property type="match status" value="1"/>
</dbReference>
<accession>A0A9W9CZN4</accession>
<evidence type="ECO:0000313" key="6">
    <source>
        <dbReference type="EMBL" id="KAJ4393734.1"/>
    </source>
</evidence>
<proteinExistence type="predicted"/>
<dbReference type="InterPro" id="IPR008922">
    <property type="entry name" value="Di-copper_centre_dom_sf"/>
</dbReference>
<keyword evidence="2" id="KW-0186">Copper</keyword>
<feature type="domain" description="Tyrosinase copper-binding" evidence="5">
    <location>
        <begin position="249"/>
        <end position="260"/>
    </location>
</feature>
<dbReference type="InterPro" id="IPR050316">
    <property type="entry name" value="Tyrosinase/Hemocyanin"/>
</dbReference>
<dbReference type="AlphaFoldDB" id="A0A9W9CZN4"/>
<feature type="chain" id="PRO_5040883207" description="Tyrosinase copper-binding domain-containing protein" evidence="3">
    <location>
        <begin position="19"/>
        <end position="346"/>
    </location>
</feature>
<evidence type="ECO:0000259" key="4">
    <source>
        <dbReference type="PROSITE" id="PS00497"/>
    </source>
</evidence>